<comment type="caution">
    <text evidence="3">The sequence shown here is derived from an EMBL/GenBank/DDBJ whole genome shotgun (WGS) entry which is preliminary data.</text>
</comment>
<comment type="similarity">
    <text evidence="1">Belongs to the GppA/Ppx family.</text>
</comment>
<accession>A0A9D1PQG2</accession>
<reference evidence="3" key="1">
    <citation type="journal article" date="2021" name="PeerJ">
        <title>Extensive microbial diversity within the chicken gut microbiome revealed by metagenomics and culture.</title>
        <authorList>
            <person name="Gilroy R."/>
            <person name="Ravi A."/>
            <person name="Getino M."/>
            <person name="Pursley I."/>
            <person name="Horton D.L."/>
            <person name="Alikhan N.F."/>
            <person name="Baker D."/>
            <person name="Gharbi K."/>
            <person name="Hall N."/>
            <person name="Watson M."/>
            <person name="Adriaenssens E.M."/>
            <person name="Foster-Nyarko E."/>
            <person name="Jarju S."/>
            <person name="Secka A."/>
            <person name="Antonio M."/>
            <person name="Oren A."/>
            <person name="Chaudhuri R.R."/>
            <person name="La Ragione R."/>
            <person name="Hildebrand F."/>
            <person name="Pallen M.J."/>
        </authorList>
    </citation>
    <scope>NUCLEOTIDE SEQUENCE</scope>
    <source>
        <strain evidence="3">5790</strain>
    </source>
</reference>
<feature type="domain" description="Ppx/GppA phosphatase N-terminal" evidence="2">
    <location>
        <begin position="25"/>
        <end position="301"/>
    </location>
</feature>
<name>A0A9D1PQG2_9FIRM</name>
<dbReference type="PANTHER" id="PTHR30005:SF0">
    <property type="entry name" value="RETROGRADE REGULATION PROTEIN 2"/>
    <property type="match status" value="1"/>
</dbReference>
<dbReference type="CDD" id="cd24052">
    <property type="entry name" value="ASKHA_NBD_HpPPX-GppA-like"/>
    <property type="match status" value="1"/>
</dbReference>
<dbReference type="AlphaFoldDB" id="A0A9D1PQG2"/>
<gene>
    <name evidence="3" type="ORF">H9900_03150</name>
</gene>
<protein>
    <submittedName>
        <fullName evidence="3">Ppx/GppA family phosphatase</fullName>
    </submittedName>
</protein>
<dbReference type="InterPro" id="IPR050273">
    <property type="entry name" value="GppA/Ppx_hydrolase"/>
</dbReference>
<dbReference type="InterPro" id="IPR003695">
    <property type="entry name" value="Ppx_GppA_N"/>
</dbReference>
<dbReference type="PANTHER" id="PTHR30005">
    <property type="entry name" value="EXOPOLYPHOSPHATASE"/>
    <property type="match status" value="1"/>
</dbReference>
<evidence type="ECO:0000313" key="3">
    <source>
        <dbReference type="EMBL" id="HIV85790.1"/>
    </source>
</evidence>
<dbReference type="Pfam" id="PF02541">
    <property type="entry name" value="Ppx-GppA"/>
    <property type="match status" value="1"/>
</dbReference>
<dbReference type="EMBL" id="DXIJ01000061">
    <property type="protein sequence ID" value="HIV85790.1"/>
    <property type="molecule type" value="Genomic_DNA"/>
</dbReference>
<dbReference type="Proteomes" id="UP000824162">
    <property type="component" value="Unassembled WGS sequence"/>
</dbReference>
<proteinExistence type="inferred from homology"/>
<reference evidence="3" key="2">
    <citation type="submission" date="2021-04" db="EMBL/GenBank/DDBJ databases">
        <authorList>
            <person name="Gilroy R."/>
        </authorList>
    </citation>
    <scope>NUCLEOTIDE SEQUENCE</scope>
    <source>
        <strain evidence="3">5790</strain>
    </source>
</reference>
<evidence type="ECO:0000313" key="4">
    <source>
        <dbReference type="Proteomes" id="UP000824162"/>
    </source>
</evidence>
<dbReference type="Gene3D" id="3.30.420.40">
    <property type="match status" value="1"/>
</dbReference>
<organism evidence="3 4">
    <name type="scientific">Candidatus Monoglobus merdigallinarum</name>
    <dbReference type="NCBI Taxonomy" id="2838698"/>
    <lineage>
        <taxon>Bacteria</taxon>
        <taxon>Bacillati</taxon>
        <taxon>Bacillota</taxon>
        <taxon>Clostridia</taxon>
        <taxon>Monoglobales</taxon>
        <taxon>Monoglobaceae</taxon>
        <taxon>Monoglobus</taxon>
    </lineage>
</organism>
<sequence length="303" mass="32531">MILSIIDLGSNSARMDIAEINEATGNYRYLARERRLVRLSDGMSLSGGLAPESVDRTIAALREFKAQIDEYGCDDVIAVATAAVRNADNKDEFLADVKRETGIDIRVIKGEHEAEYDFLGVIGSLDTEECVITDTGGGSTEFILLSGGEALARTSIPVGAVNMTERFFSLGESREAFEALSDYVRSQLDKIHWLDDALGLPVVGMGGSVYNLAVVAQNRPGADRGALHGCEISSGDAVSAFEALAEMSENERLGAGIEKGREDTIVAGLMPNICLLDKLGSDRLIICSAGLKEGILYEFLENI</sequence>
<dbReference type="GO" id="GO:0016462">
    <property type="term" value="F:pyrophosphatase activity"/>
    <property type="evidence" value="ECO:0007669"/>
    <property type="project" value="TreeGrafter"/>
</dbReference>
<dbReference type="Gene3D" id="3.30.420.150">
    <property type="entry name" value="Exopolyphosphatase. Domain 2"/>
    <property type="match status" value="1"/>
</dbReference>
<evidence type="ECO:0000256" key="1">
    <source>
        <dbReference type="ARBA" id="ARBA00007125"/>
    </source>
</evidence>
<dbReference type="InterPro" id="IPR043129">
    <property type="entry name" value="ATPase_NBD"/>
</dbReference>
<dbReference type="SUPFAM" id="SSF53067">
    <property type="entry name" value="Actin-like ATPase domain"/>
    <property type="match status" value="2"/>
</dbReference>
<evidence type="ECO:0000259" key="2">
    <source>
        <dbReference type="Pfam" id="PF02541"/>
    </source>
</evidence>